<protein>
    <submittedName>
        <fullName evidence="1">Uncharacterized protein</fullName>
    </submittedName>
</protein>
<dbReference type="Proteomes" id="UP000008207">
    <property type="component" value="Chromosome"/>
</dbReference>
<sequence>MPETERTARGWARITAEAYAAETRPPLTATMRKDLEARLSAAWPDGLDAVNAVLDAFEEALDAVAGPRLAEIDAAKGRVRLVHRSEAGRPLRAFGGQ</sequence>
<dbReference type="KEGG" id="mno:Mnod_5228"/>
<organism evidence="1 2">
    <name type="scientific">Methylobacterium nodulans (strain LMG 21967 / CNCM I-2342 / ORS 2060)</name>
    <dbReference type="NCBI Taxonomy" id="460265"/>
    <lineage>
        <taxon>Bacteria</taxon>
        <taxon>Pseudomonadati</taxon>
        <taxon>Pseudomonadota</taxon>
        <taxon>Alphaproteobacteria</taxon>
        <taxon>Hyphomicrobiales</taxon>
        <taxon>Methylobacteriaceae</taxon>
        <taxon>Methylobacterium</taxon>
    </lineage>
</organism>
<reference evidence="1 2" key="1">
    <citation type="submission" date="2009-01" db="EMBL/GenBank/DDBJ databases">
        <title>Complete sequence of chromosome of Methylobacterium nodulans ORS 2060.</title>
        <authorList>
            <consortium name="US DOE Joint Genome Institute"/>
            <person name="Lucas S."/>
            <person name="Copeland A."/>
            <person name="Lapidus A."/>
            <person name="Glavina del Rio T."/>
            <person name="Dalin E."/>
            <person name="Tice H."/>
            <person name="Bruce D."/>
            <person name="Goodwin L."/>
            <person name="Pitluck S."/>
            <person name="Sims D."/>
            <person name="Brettin T."/>
            <person name="Detter J.C."/>
            <person name="Han C."/>
            <person name="Larimer F."/>
            <person name="Land M."/>
            <person name="Hauser L."/>
            <person name="Kyrpides N."/>
            <person name="Ivanova N."/>
            <person name="Marx C.J."/>
            <person name="Richardson P."/>
        </authorList>
    </citation>
    <scope>NUCLEOTIDE SEQUENCE [LARGE SCALE GENOMIC DNA]</scope>
    <source>
        <strain evidence="2">LMG 21967 / CNCM I-2342 / ORS 2060</strain>
    </source>
</reference>
<dbReference type="EMBL" id="CP001349">
    <property type="protein sequence ID" value="ACL60074.1"/>
    <property type="molecule type" value="Genomic_DNA"/>
</dbReference>
<dbReference type="HOGENOM" id="CLU_182971_0_0_5"/>
<dbReference type="STRING" id="460265.Mnod_5228"/>
<dbReference type="RefSeq" id="WP_015931689.1">
    <property type="nucleotide sequence ID" value="NC_011894.1"/>
</dbReference>
<keyword evidence="2" id="KW-1185">Reference proteome</keyword>
<gene>
    <name evidence="1" type="ordered locus">Mnod_5228</name>
</gene>
<name>B8IK61_METNO</name>
<dbReference type="AlphaFoldDB" id="B8IK61"/>
<evidence type="ECO:0000313" key="2">
    <source>
        <dbReference type="Proteomes" id="UP000008207"/>
    </source>
</evidence>
<evidence type="ECO:0000313" key="1">
    <source>
        <dbReference type="EMBL" id="ACL60074.1"/>
    </source>
</evidence>
<dbReference type="OrthoDB" id="7998431at2"/>
<proteinExistence type="predicted"/>
<dbReference type="eggNOG" id="ENOG50311PI">
    <property type="taxonomic scope" value="Bacteria"/>
</dbReference>
<accession>B8IK61</accession>